<protein>
    <recommendedName>
        <fullName evidence="4">TraB/GumN family protein</fullName>
    </recommendedName>
</protein>
<feature type="chain" id="PRO_5040750167" description="TraB/GumN family protein" evidence="1">
    <location>
        <begin position="23"/>
        <end position="334"/>
    </location>
</feature>
<keyword evidence="1" id="KW-0732">Signal</keyword>
<comment type="caution">
    <text evidence="2">The sequence shown here is derived from an EMBL/GenBank/DDBJ whole genome shotgun (WGS) entry which is preliminary data.</text>
</comment>
<dbReference type="AlphaFoldDB" id="A0A9W6N235"/>
<dbReference type="PANTHER" id="PTHR40590">
    <property type="entry name" value="CYTOPLASMIC PROTEIN-RELATED"/>
    <property type="match status" value="1"/>
</dbReference>
<dbReference type="PANTHER" id="PTHR40590:SF1">
    <property type="entry name" value="CYTOPLASMIC PROTEIN"/>
    <property type="match status" value="1"/>
</dbReference>
<dbReference type="RefSeq" id="WP_271202813.1">
    <property type="nucleotide sequence ID" value="NZ_BSFK01000002.1"/>
</dbReference>
<proteinExistence type="predicted"/>
<evidence type="ECO:0008006" key="4">
    <source>
        <dbReference type="Google" id="ProtNLM"/>
    </source>
</evidence>
<gene>
    <name evidence="2" type="ORF">GCM10008171_00830</name>
</gene>
<evidence type="ECO:0000313" key="2">
    <source>
        <dbReference type="EMBL" id="GLK74831.1"/>
    </source>
</evidence>
<evidence type="ECO:0000313" key="3">
    <source>
        <dbReference type="Proteomes" id="UP001143364"/>
    </source>
</evidence>
<evidence type="ECO:0000256" key="1">
    <source>
        <dbReference type="SAM" id="SignalP"/>
    </source>
</evidence>
<sequence length="334" mass="35003">MSLLRLTFAAGLLAFSGFGAFAEEACGGQDLLAKAAAEGGEAYAGFVARAQGVPNGEGLLWKVAPKAGSAAAPSYLFGTMHTTEADLVALAAPVREALRTATTVAVEIENANGAATQAETIAFVTRNGLDLSGGGLAGFTDAQKEEVGRRLTASGLPASLATTLKPWFLSVALQLPACEVKQMGAGKPTIDSRVEALGREQGAGIVGLETVAEQLGIVASMPEDDARRMIRDVVASPNASEDLRATVLRLYRERKVGWYLAMTGDVVGPLMDVTAYAAFMEELVDRRNARMAERSEALIDKGGAFVAVGALHLPGEKGLVELYRKAGYTVTRVW</sequence>
<dbReference type="Pfam" id="PF01963">
    <property type="entry name" value="TraB_PrgY_gumN"/>
    <property type="match status" value="1"/>
</dbReference>
<dbReference type="Proteomes" id="UP001143364">
    <property type="component" value="Unassembled WGS sequence"/>
</dbReference>
<dbReference type="CDD" id="cd14789">
    <property type="entry name" value="Tiki"/>
    <property type="match status" value="1"/>
</dbReference>
<dbReference type="InterPro" id="IPR047111">
    <property type="entry name" value="YbaP-like"/>
</dbReference>
<dbReference type="EMBL" id="BSFK01000002">
    <property type="protein sequence ID" value="GLK74831.1"/>
    <property type="molecule type" value="Genomic_DNA"/>
</dbReference>
<feature type="signal peptide" evidence="1">
    <location>
        <begin position="1"/>
        <end position="22"/>
    </location>
</feature>
<reference evidence="2" key="2">
    <citation type="submission" date="2023-01" db="EMBL/GenBank/DDBJ databases">
        <authorList>
            <person name="Sun Q."/>
            <person name="Evtushenko L."/>
        </authorList>
    </citation>
    <scope>NUCLEOTIDE SEQUENCE</scope>
    <source>
        <strain evidence="2">VKM B-2555</strain>
    </source>
</reference>
<name>A0A9W6N235_9HYPH</name>
<dbReference type="InterPro" id="IPR002816">
    <property type="entry name" value="TraB/PrgY/GumN_fam"/>
</dbReference>
<accession>A0A9W6N235</accession>
<keyword evidence="3" id="KW-1185">Reference proteome</keyword>
<reference evidence="2" key="1">
    <citation type="journal article" date="2014" name="Int. J. Syst. Evol. Microbiol.">
        <title>Complete genome sequence of Corynebacterium casei LMG S-19264T (=DSM 44701T), isolated from a smear-ripened cheese.</title>
        <authorList>
            <consortium name="US DOE Joint Genome Institute (JGI-PGF)"/>
            <person name="Walter F."/>
            <person name="Albersmeier A."/>
            <person name="Kalinowski J."/>
            <person name="Ruckert C."/>
        </authorList>
    </citation>
    <scope>NUCLEOTIDE SEQUENCE</scope>
    <source>
        <strain evidence="2">VKM B-2555</strain>
    </source>
</reference>
<organism evidence="2 3">
    <name type="scientific">Methylopila jiangsuensis</name>
    <dbReference type="NCBI Taxonomy" id="586230"/>
    <lineage>
        <taxon>Bacteria</taxon>
        <taxon>Pseudomonadati</taxon>
        <taxon>Pseudomonadota</taxon>
        <taxon>Alphaproteobacteria</taxon>
        <taxon>Hyphomicrobiales</taxon>
        <taxon>Methylopilaceae</taxon>
        <taxon>Methylopila</taxon>
    </lineage>
</organism>